<reference evidence="2" key="1">
    <citation type="journal article" date="2021" name="Sci. Rep.">
        <title>Diploid genomic architecture of Nitzschia inconspicua, an elite biomass production diatom.</title>
        <authorList>
            <person name="Oliver A."/>
            <person name="Podell S."/>
            <person name="Pinowska A."/>
            <person name="Traller J.C."/>
            <person name="Smith S.R."/>
            <person name="McClure R."/>
            <person name="Beliaev A."/>
            <person name="Bohutskyi P."/>
            <person name="Hill E.A."/>
            <person name="Rabines A."/>
            <person name="Zheng H."/>
            <person name="Allen L.Z."/>
            <person name="Kuo A."/>
            <person name="Grigoriev I.V."/>
            <person name="Allen A.E."/>
            <person name="Hazlebeck D."/>
            <person name="Allen E.E."/>
        </authorList>
    </citation>
    <scope>NUCLEOTIDE SEQUENCE</scope>
    <source>
        <strain evidence="2">Hildebrandi</strain>
    </source>
</reference>
<dbReference type="OrthoDB" id="49501at2759"/>
<gene>
    <name evidence="2" type="ORF">IV203_019719</name>
</gene>
<dbReference type="Proteomes" id="UP000693970">
    <property type="component" value="Unassembled WGS sequence"/>
</dbReference>
<name>A0A9K3LZB9_9STRA</name>
<protein>
    <recommendedName>
        <fullName evidence="4">DNA-binding protein RHL1</fullName>
    </recommendedName>
</protein>
<feature type="compositionally biased region" description="Polar residues" evidence="1">
    <location>
        <begin position="243"/>
        <end position="266"/>
    </location>
</feature>
<feature type="region of interest" description="Disordered" evidence="1">
    <location>
        <begin position="68"/>
        <end position="121"/>
    </location>
</feature>
<feature type="compositionally biased region" description="Basic and acidic residues" evidence="1">
    <location>
        <begin position="420"/>
        <end position="436"/>
    </location>
</feature>
<organism evidence="2 3">
    <name type="scientific">Nitzschia inconspicua</name>
    <dbReference type="NCBI Taxonomy" id="303405"/>
    <lineage>
        <taxon>Eukaryota</taxon>
        <taxon>Sar</taxon>
        <taxon>Stramenopiles</taxon>
        <taxon>Ochrophyta</taxon>
        <taxon>Bacillariophyta</taxon>
        <taxon>Bacillariophyceae</taxon>
        <taxon>Bacillariophycidae</taxon>
        <taxon>Bacillariales</taxon>
        <taxon>Bacillariaceae</taxon>
        <taxon>Nitzschia</taxon>
    </lineage>
</organism>
<feature type="compositionally biased region" description="Acidic residues" evidence="1">
    <location>
        <begin position="368"/>
        <end position="380"/>
    </location>
</feature>
<sequence length="679" mass="72832">MPTDYSPDASALPPGSLLQDKCNGQDVHLAKSAVTTPSIVKERGKFLLLFPGSFSFHKPLVKVAAKPDDNKADIDDNDNNNDNNDGDGDRNNQDGNVDNGDSKPAAVATSKKAPPMSLGKLEGLATDTPSFRIPFANRQLVFPGKKVSTTSKYILLSCANKQKMAVQCKAIFSSAIVFDTPKWEPLGYSTGIMPDAIIADDKNDVDVSSSSSPSSTKQQLAHYGGSDRTVDGIARGQKKRNSVDGSTSHRPIPIISQQSNEHGNIEKTTSIFGFPELEEEKKYSTSKHNSVSNDNNKKPVTATNTKHDAQPLNLEPSSDGHDDDNSDSDESFGLSLPKSAASAAISATKTRQAPTRQASLKRKRYTADDEDDDEDNDDDDAKSSSSAESEVREVAPPPPKRSRTVAAKQSATVKPKAVAAKRESKKPIDTAKKHVVVDLLESSSDEKLDKKLSRVIKNLPKNGKPSSLERKTSKGKQTVLTIDSDVDGSIDSDYDQTIKTTRTTKENAKQPSRRGNKKAAQKKASISDDFSDSDKSAIGSTSTNSGAGKVDRRRKPAQRNGSSQTRKMASSSNNTNDGDEIIAVADGAMNVHSRSKVRSRQLGSKSSDTTANGKGCENNNIVSSTTKISTPNSISQSQSPSSKSPFRRRRKKNNGTGIGSPSLAKVLDLTGADDEFTFG</sequence>
<keyword evidence="3" id="KW-1185">Reference proteome</keyword>
<feature type="compositionally biased region" description="Low complexity" evidence="1">
    <location>
        <begin position="629"/>
        <end position="644"/>
    </location>
</feature>
<feature type="region of interest" description="Disordered" evidence="1">
    <location>
        <begin position="203"/>
        <end position="266"/>
    </location>
</feature>
<feature type="region of interest" description="Disordered" evidence="1">
    <location>
        <begin position="279"/>
        <end position="663"/>
    </location>
</feature>
<evidence type="ECO:0008006" key="4">
    <source>
        <dbReference type="Google" id="ProtNLM"/>
    </source>
</evidence>
<evidence type="ECO:0000256" key="1">
    <source>
        <dbReference type="SAM" id="MobiDB-lite"/>
    </source>
</evidence>
<feature type="compositionally biased region" description="Acidic residues" evidence="1">
    <location>
        <begin position="484"/>
        <end position="494"/>
    </location>
</feature>
<feature type="compositionally biased region" description="Polar residues" evidence="1">
    <location>
        <begin position="559"/>
        <end position="576"/>
    </location>
</feature>
<feature type="compositionally biased region" description="Basic residues" evidence="1">
    <location>
        <begin position="511"/>
        <end position="521"/>
    </location>
</feature>
<dbReference type="AlphaFoldDB" id="A0A9K3LZB9"/>
<feature type="compositionally biased region" description="Acidic residues" evidence="1">
    <location>
        <begin position="321"/>
        <end position="330"/>
    </location>
</feature>
<evidence type="ECO:0000313" key="3">
    <source>
        <dbReference type="Proteomes" id="UP000693970"/>
    </source>
</evidence>
<comment type="caution">
    <text evidence="2">The sequence shown here is derived from an EMBL/GenBank/DDBJ whole genome shotgun (WGS) entry which is preliminary data.</text>
</comment>
<proteinExistence type="predicted"/>
<reference evidence="2" key="2">
    <citation type="submission" date="2021-04" db="EMBL/GenBank/DDBJ databases">
        <authorList>
            <person name="Podell S."/>
        </authorList>
    </citation>
    <scope>NUCLEOTIDE SEQUENCE</scope>
    <source>
        <strain evidence="2">Hildebrandi</strain>
    </source>
</reference>
<feature type="compositionally biased region" description="Polar residues" evidence="1">
    <location>
        <begin position="601"/>
        <end position="628"/>
    </location>
</feature>
<accession>A0A9K3LZB9</accession>
<dbReference type="EMBL" id="JAGRRH010000004">
    <property type="protein sequence ID" value="KAG7371149.1"/>
    <property type="molecule type" value="Genomic_DNA"/>
</dbReference>
<evidence type="ECO:0000313" key="2">
    <source>
        <dbReference type="EMBL" id="KAG7371149.1"/>
    </source>
</evidence>
<feature type="compositionally biased region" description="Polar residues" evidence="1">
    <location>
        <begin position="348"/>
        <end position="358"/>
    </location>
</feature>